<proteinExistence type="predicted"/>
<dbReference type="AlphaFoldDB" id="A0AAV4S363"/>
<dbReference type="EMBL" id="BPLR01008966">
    <property type="protein sequence ID" value="GIY28603.1"/>
    <property type="molecule type" value="Genomic_DNA"/>
</dbReference>
<protein>
    <submittedName>
        <fullName evidence="1">Uncharacterized protein</fullName>
    </submittedName>
</protein>
<dbReference type="Proteomes" id="UP001054945">
    <property type="component" value="Unassembled WGS sequence"/>
</dbReference>
<reference evidence="1 2" key="1">
    <citation type="submission" date="2021-06" db="EMBL/GenBank/DDBJ databases">
        <title>Caerostris extrusa draft genome.</title>
        <authorList>
            <person name="Kono N."/>
            <person name="Arakawa K."/>
        </authorList>
    </citation>
    <scope>NUCLEOTIDE SEQUENCE [LARGE SCALE GENOMIC DNA]</scope>
</reference>
<comment type="caution">
    <text evidence="1">The sequence shown here is derived from an EMBL/GenBank/DDBJ whole genome shotgun (WGS) entry which is preliminary data.</text>
</comment>
<evidence type="ECO:0000313" key="1">
    <source>
        <dbReference type="EMBL" id="GIY28603.1"/>
    </source>
</evidence>
<gene>
    <name evidence="1" type="ORF">CEXT_547731</name>
</gene>
<sequence>MVLKDNVRKERDRARDEKWRTTQRFIFIWITKYDRKCRRYLLHDGHYCGVNRIFHTTKELLNDIFQRSFRCGDKPKSLFE</sequence>
<evidence type="ECO:0000313" key="2">
    <source>
        <dbReference type="Proteomes" id="UP001054945"/>
    </source>
</evidence>
<keyword evidence="2" id="KW-1185">Reference proteome</keyword>
<accession>A0AAV4S363</accession>
<name>A0AAV4S363_CAEEX</name>
<organism evidence="1 2">
    <name type="scientific">Caerostris extrusa</name>
    <name type="common">Bark spider</name>
    <name type="synonym">Caerostris bankana</name>
    <dbReference type="NCBI Taxonomy" id="172846"/>
    <lineage>
        <taxon>Eukaryota</taxon>
        <taxon>Metazoa</taxon>
        <taxon>Ecdysozoa</taxon>
        <taxon>Arthropoda</taxon>
        <taxon>Chelicerata</taxon>
        <taxon>Arachnida</taxon>
        <taxon>Araneae</taxon>
        <taxon>Araneomorphae</taxon>
        <taxon>Entelegynae</taxon>
        <taxon>Araneoidea</taxon>
        <taxon>Araneidae</taxon>
        <taxon>Caerostris</taxon>
    </lineage>
</organism>